<dbReference type="SUPFAM" id="SSF111069">
    <property type="entry name" value="Hypothetical protein yfbM"/>
    <property type="match status" value="1"/>
</dbReference>
<dbReference type="RefSeq" id="WP_108633077.1">
    <property type="nucleotide sequence ID" value="NZ_QCXX01000002.1"/>
</dbReference>
<protein>
    <submittedName>
        <fullName evidence="1">DUF1877 domain-containing protein</fullName>
    </submittedName>
</protein>
<dbReference type="Gene3D" id="3.40.1760.10">
    <property type="entry name" value="YfbM-like super family"/>
    <property type="match status" value="1"/>
</dbReference>
<sequence length="167" mass="19266">MSMIQNFLRVNLETLNSFLADSSVLSDMVYSKETIHLDNLIDIDKAWEGIFFLLTGESIGTYDQASPPLSWILVGPNDIDRNQDMGYGPATYTNIEQTRQISLALQDISMEELSQRFDAATMLEKDIYPDIWDDENALDYLLQYFEDLKAFYQMAYMQNEAVILFLN</sequence>
<keyword evidence="2" id="KW-1185">Reference proteome</keyword>
<reference evidence="1 2" key="1">
    <citation type="submission" date="2018-04" db="EMBL/GenBank/DDBJ databases">
        <title>Sphingobacterium sp. M46 Genome.</title>
        <authorList>
            <person name="Cheng J."/>
            <person name="Li Y."/>
        </authorList>
    </citation>
    <scope>NUCLEOTIDE SEQUENCE [LARGE SCALE GENOMIC DNA]</scope>
    <source>
        <strain evidence="1 2">M46</strain>
    </source>
</reference>
<comment type="caution">
    <text evidence="1">The sequence shown here is derived from an EMBL/GenBank/DDBJ whole genome shotgun (WGS) entry which is preliminary data.</text>
</comment>
<proteinExistence type="predicted"/>
<accession>A0A363NVA1</accession>
<evidence type="ECO:0000313" key="2">
    <source>
        <dbReference type="Proteomes" id="UP000250831"/>
    </source>
</evidence>
<evidence type="ECO:0000313" key="1">
    <source>
        <dbReference type="EMBL" id="PUV24742.1"/>
    </source>
</evidence>
<dbReference type="InterPro" id="IPR035944">
    <property type="entry name" value="YfbM-like_sf"/>
</dbReference>
<gene>
    <name evidence="1" type="ORF">DCO56_07150</name>
</gene>
<dbReference type="EMBL" id="QCXX01000002">
    <property type="protein sequence ID" value="PUV24742.1"/>
    <property type="molecule type" value="Genomic_DNA"/>
</dbReference>
<dbReference type="OrthoDB" id="289289at2"/>
<name>A0A363NVA1_9SPHI</name>
<dbReference type="Pfam" id="PF08974">
    <property type="entry name" value="DUF1877"/>
    <property type="match status" value="1"/>
</dbReference>
<dbReference type="Proteomes" id="UP000250831">
    <property type="component" value="Unassembled WGS sequence"/>
</dbReference>
<dbReference type="InterPro" id="IPR015068">
    <property type="entry name" value="DUF1877"/>
</dbReference>
<dbReference type="AlphaFoldDB" id="A0A363NVA1"/>
<organism evidence="1 2">
    <name type="scientific">Sphingobacterium athyrii</name>
    <dbReference type="NCBI Taxonomy" id="2152717"/>
    <lineage>
        <taxon>Bacteria</taxon>
        <taxon>Pseudomonadati</taxon>
        <taxon>Bacteroidota</taxon>
        <taxon>Sphingobacteriia</taxon>
        <taxon>Sphingobacteriales</taxon>
        <taxon>Sphingobacteriaceae</taxon>
        <taxon>Sphingobacterium</taxon>
    </lineage>
</organism>